<dbReference type="PROSITE" id="PS50118">
    <property type="entry name" value="HMG_BOX_2"/>
    <property type="match status" value="1"/>
</dbReference>
<keyword evidence="6 15" id="KW-0547">Nucleotide-binding</keyword>
<keyword evidence="17" id="KW-0238">DNA-binding</keyword>
<comment type="cofactor">
    <cofactor evidence="16">
        <name>Mg(2+)</name>
        <dbReference type="ChEBI" id="CHEBI:18420"/>
    </cofactor>
</comment>
<evidence type="ECO:0000256" key="6">
    <source>
        <dbReference type="ARBA" id="ARBA00022741"/>
    </source>
</evidence>
<feature type="binding site" evidence="15">
    <location>
        <position position="535"/>
    </location>
    <ligand>
        <name>ATP</name>
        <dbReference type="ChEBI" id="CHEBI:30616"/>
    </ligand>
</feature>
<feature type="compositionally biased region" description="Low complexity" evidence="19">
    <location>
        <begin position="118"/>
        <end position="135"/>
    </location>
</feature>
<dbReference type="Gene3D" id="3.40.50.1000">
    <property type="entry name" value="HAD superfamily/HAD-like"/>
    <property type="match status" value="1"/>
</dbReference>
<dbReference type="GO" id="GO:0006892">
    <property type="term" value="P:post-Golgi vesicle-mediated transport"/>
    <property type="evidence" value="ECO:0007669"/>
    <property type="project" value="TreeGrafter"/>
</dbReference>
<comment type="catalytic activity">
    <reaction evidence="12 18">
        <text>ATP + H2O + phospholipidSide 1 = ADP + phosphate + phospholipidSide 2.</text>
        <dbReference type="EC" id="7.6.2.1"/>
    </reaction>
</comment>
<feature type="binding site" evidence="16">
    <location>
        <position position="948"/>
    </location>
    <ligand>
        <name>Mg(2+)</name>
        <dbReference type="ChEBI" id="CHEBI:18420"/>
    </ligand>
</feature>
<feature type="compositionally biased region" description="Acidic residues" evidence="19">
    <location>
        <begin position="1593"/>
        <end position="1609"/>
    </location>
</feature>
<evidence type="ECO:0000256" key="17">
    <source>
        <dbReference type="PROSITE-ProRule" id="PRU00267"/>
    </source>
</evidence>
<feature type="transmembrane region" description="Helical" evidence="18">
    <location>
        <begin position="1001"/>
        <end position="1021"/>
    </location>
</feature>
<keyword evidence="22" id="KW-1185">Reference proteome</keyword>
<keyword evidence="4 18" id="KW-0812">Transmembrane</keyword>
<feature type="binding site" evidence="15">
    <location>
        <position position="917"/>
    </location>
    <ligand>
        <name>ATP</name>
        <dbReference type="ChEBI" id="CHEBI:30616"/>
    </ligand>
</feature>
<dbReference type="GO" id="GO:0005524">
    <property type="term" value="F:ATP binding"/>
    <property type="evidence" value="ECO:0007669"/>
    <property type="project" value="UniProtKB-UniRule"/>
</dbReference>
<dbReference type="Pfam" id="PF13246">
    <property type="entry name" value="Cation_ATPase"/>
    <property type="match status" value="1"/>
</dbReference>
<dbReference type="VEuPathDB" id="FungiDB:SeMB42_g01756"/>
<feature type="binding site" evidence="15">
    <location>
        <position position="947"/>
    </location>
    <ligand>
        <name>ATP</name>
        <dbReference type="ChEBI" id="CHEBI:30616"/>
    </ligand>
</feature>
<feature type="compositionally biased region" description="Basic and acidic residues" evidence="19">
    <location>
        <begin position="1715"/>
        <end position="1724"/>
    </location>
</feature>
<dbReference type="Pfam" id="PF00505">
    <property type="entry name" value="HMG_box"/>
    <property type="match status" value="1"/>
</dbReference>
<feature type="transmembrane region" description="Helical" evidence="18">
    <location>
        <begin position="1084"/>
        <end position="1102"/>
    </location>
</feature>
<dbReference type="InterPro" id="IPR023299">
    <property type="entry name" value="ATPase_P-typ_cyto_dom_N"/>
</dbReference>
<evidence type="ECO:0000256" key="4">
    <source>
        <dbReference type="ARBA" id="ARBA00022692"/>
    </source>
</evidence>
<dbReference type="Pfam" id="PF16209">
    <property type="entry name" value="PhoLip_ATPase_N"/>
    <property type="match status" value="1"/>
</dbReference>
<protein>
    <recommendedName>
        <fullName evidence="18">Phospholipid-transporting ATPase</fullName>
        <ecNumber evidence="18">7.6.2.1</ecNumber>
    </recommendedName>
</protein>
<dbReference type="InterPro" id="IPR009071">
    <property type="entry name" value="HMG_box_dom"/>
</dbReference>
<comment type="subcellular location">
    <subcellularLocation>
        <location evidence="2">Endomembrane system</location>
    </subcellularLocation>
    <subcellularLocation>
        <location evidence="1 18">Membrane</location>
        <topology evidence="1 18">Multi-pass membrane protein</topology>
    </subcellularLocation>
</comment>
<dbReference type="GO" id="GO:0003677">
    <property type="term" value="F:DNA binding"/>
    <property type="evidence" value="ECO:0007669"/>
    <property type="project" value="UniProtKB-UniRule"/>
</dbReference>
<dbReference type="SUPFAM" id="SSF47095">
    <property type="entry name" value="HMG-box"/>
    <property type="match status" value="1"/>
</dbReference>
<evidence type="ECO:0000259" key="20">
    <source>
        <dbReference type="PROSITE" id="PS50118"/>
    </source>
</evidence>
<feature type="binding site" evidence="16">
    <location>
        <position position="535"/>
    </location>
    <ligand>
        <name>Mg(2+)</name>
        <dbReference type="ChEBI" id="CHEBI:18420"/>
    </ligand>
</feature>
<evidence type="ECO:0000256" key="9">
    <source>
        <dbReference type="ARBA" id="ARBA00022967"/>
    </source>
</evidence>
<feature type="compositionally biased region" description="Polar residues" evidence="19">
    <location>
        <begin position="62"/>
        <end position="72"/>
    </location>
</feature>
<comment type="caution">
    <text evidence="21">The sequence shown here is derived from an EMBL/GenBank/DDBJ whole genome shotgun (WGS) entry which is preliminary data.</text>
</comment>
<feature type="transmembrane region" description="Helical" evidence="18">
    <location>
        <begin position="1149"/>
        <end position="1168"/>
    </location>
</feature>
<keyword evidence="5 16" id="KW-0479">Metal-binding</keyword>
<feature type="compositionally biased region" description="Basic residues" evidence="19">
    <location>
        <begin position="1"/>
        <end position="11"/>
    </location>
</feature>
<feature type="binding site" evidence="16">
    <location>
        <position position="944"/>
    </location>
    <ligand>
        <name>Mg(2+)</name>
        <dbReference type="ChEBI" id="CHEBI:18420"/>
    </ligand>
</feature>
<feature type="compositionally biased region" description="Polar residues" evidence="19">
    <location>
        <begin position="103"/>
        <end position="117"/>
    </location>
</feature>
<feature type="compositionally biased region" description="Polar residues" evidence="19">
    <location>
        <begin position="1681"/>
        <end position="1692"/>
    </location>
</feature>
<evidence type="ECO:0000256" key="18">
    <source>
        <dbReference type="RuleBase" id="RU362033"/>
    </source>
</evidence>
<keyword evidence="17" id="KW-0539">Nucleus</keyword>
<feature type="compositionally biased region" description="Basic residues" evidence="19">
    <location>
        <begin position="1725"/>
        <end position="1736"/>
    </location>
</feature>
<keyword evidence="11 18" id="KW-0472">Membrane</keyword>
<evidence type="ECO:0000256" key="12">
    <source>
        <dbReference type="ARBA" id="ARBA00034036"/>
    </source>
</evidence>
<dbReference type="Gene3D" id="2.70.150.10">
    <property type="entry name" value="Calcium-transporting ATPase, cytoplasmic transduction domain A"/>
    <property type="match status" value="1"/>
</dbReference>
<dbReference type="GO" id="GO:0016887">
    <property type="term" value="F:ATP hydrolysis activity"/>
    <property type="evidence" value="ECO:0007669"/>
    <property type="project" value="InterPro"/>
</dbReference>
<dbReference type="Gene3D" id="1.10.30.10">
    <property type="entry name" value="High mobility group box domain"/>
    <property type="match status" value="1"/>
</dbReference>
<keyword evidence="7 15" id="KW-0067">ATP-binding</keyword>
<comment type="similarity">
    <text evidence="3 18">Belongs to the cation transport ATPase (P-type) (TC 3.A.3) family. Type IV subfamily.</text>
</comment>
<organism evidence="21 22">
    <name type="scientific">Synchytrium endobioticum</name>
    <dbReference type="NCBI Taxonomy" id="286115"/>
    <lineage>
        <taxon>Eukaryota</taxon>
        <taxon>Fungi</taxon>
        <taxon>Fungi incertae sedis</taxon>
        <taxon>Chytridiomycota</taxon>
        <taxon>Chytridiomycota incertae sedis</taxon>
        <taxon>Chytridiomycetes</taxon>
        <taxon>Synchytriales</taxon>
        <taxon>Synchytriaceae</taxon>
        <taxon>Synchytrium</taxon>
    </lineage>
</organism>
<evidence type="ECO:0000256" key="7">
    <source>
        <dbReference type="ARBA" id="ARBA00022840"/>
    </source>
</evidence>
<name>A0A507DJV3_9FUNG</name>
<dbReference type="InterPro" id="IPR032631">
    <property type="entry name" value="P-type_ATPase_N"/>
</dbReference>
<feature type="domain" description="HMG box" evidence="20">
    <location>
        <begin position="1491"/>
        <end position="1554"/>
    </location>
</feature>
<dbReference type="FunFam" id="3.40.1110.10:FF:000126">
    <property type="entry name" value="Phospholipid-transporting ATPase"/>
    <property type="match status" value="1"/>
</dbReference>
<feature type="transmembrane region" description="Helical" evidence="18">
    <location>
        <begin position="1041"/>
        <end position="1063"/>
    </location>
</feature>
<feature type="transmembrane region" description="Helical" evidence="18">
    <location>
        <begin position="1114"/>
        <end position="1137"/>
    </location>
</feature>
<dbReference type="NCBIfam" id="TIGR01494">
    <property type="entry name" value="ATPase_P-type"/>
    <property type="match status" value="1"/>
</dbReference>
<dbReference type="STRING" id="286115.A0A507DJV3"/>
<feature type="region of interest" description="Disordered" evidence="19">
    <location>
        <begin position="1555"/>
        <end position="1736"/>
    </location>
</feature>
<feature type="binding site" evidence="15">
    <location>
        <position position="923"/>
    </location>
    <ligand>
        <name>ATP</name>
        <dbReference type="ChEBI" id="CHEBI:30616"/>
    </ligand>
</feature>
<evidence type="ECO:0000256" key="8">
    <source>
        <dbReference type="ARBA" id="ARBA00022842"/>
    </source>
</evidence>
<dbReference type="SUPFAM" id="SSF81653">
    <property type="entry name" value="Calcium ATPase, transduction domain A"/>
    <property type="match status" value="1"/>
</dbReference>
<dbReference type="Proteomes" id="UP000317494">
    <property type="component" value="Unassembled WGS sequence"/>
</dbReference>
<evidence type="ECO:0000313" key="22">
    <source>
        <dbReference type="Proteomes" id="UP000317494"/>
    </source>
</evidence>
<dbReference type="InterPro" id="IPR001757">
    <property type="entry name" value="P_typ_ATPase"/>
</dbReference>
<dbReference type="Gene3D" id="3.40.1110.10">
    <property type="entry name" value="Calcium-transporting ATPase, cytoplasmic domain N"/>
    <property type="match status" value="1"/>
</dbReference>
<evidence type="ECO:0000256" key="14">
    <source>
        <dbReference type="PIRSR" id="PIRSR606539-1"/>
    </source>
</evidence>
<evidence type="ECO:0000256" key="10">
    <source>
        <dbReference type="ARBA" id="ARBA00022989"/>
    </source>
</evidence>
<evidence type="ECO:0000256" key="11">
    <source>
        <dbReference type="ARBA" id="ARBA00023136"/>
    </source>
</evidence>
<feature type="compositionally biased region" description="Basic and acidic residues" evidence="19">
    <location>
        <begin position="1555"/>
        <end position="1565"/>
    </location>
</feature>
<evidence type="ECO:0000256" key="13">
    <source>
        <dbReference type="ARBA" id="ARBA00049128"/>
    </source>
</evidence>
<feature type="compositionally biased region" description="Low complexity" evidence="19">
    <location>
        <begin position="1336"/>
        <end position="1348"/>
    </location>
</feature>
<keyword evidence="10 18" id="KW-1133">Transmembrane helix</keyword>
<feature type="binding site" evidence="15">
    <location>
        <position position="654"/>
    </location>
    <ligand>
        <name>ATP</name>
        <dbReference type="ChEBI" id="CHEBI:30616"/>
    </ligand>
</feature>
<dbReference type="InterPro" id="IPR006539">
    <property type="entry name" value="P-type_ATPase_IV"/>
</dbReference>
<feature type="region of interest" description="Disordered" evidence="19">
    <location>
        <begin position="1456"/>
        <end position="1494"/>
    </location>
</feature>
<feature type="binding site" evidence="15">
    <location>
        <position position="677"/>
    </location>
    <ligand>
        <name>ATP</name>
        <dbReference type="ChEBI" id="CHEBI:30616"/>
    </ligand>
</feature>
<dbReference type="CDD" id="cd02073">
    <property type="entry name" value="P-type_ATPase_APLT_Dnf-like"/>
    <property type="match status" value="1"/>
</dbReference>
<feature type="compositionally biased region" description="Basic and acidic residues" evidence="19">
    <location>
        <begin position="38"/>
        <end position="47"/>
    </location>
</feature>
<dbReference type="InterPro" id="IPR008250">
    <property type="entry name" value="ATPase_P-typ_transduc_dom_A_sf"/>
</dbReference>
<dbReference type="PANTHER" id="PTHR24092:SF150">
    <property type="entry name" value="PHOSPHOLIPID-TRANSPORTING ATPASE"/>
    <property type="match status" value="1"/>
</dbReference>
<dbReference type="Pfam" id="PF16212">
    <property type="entry name" value="PhoLip_ATPase_C"/>
    <property type="match status" value="1"/>
</dbReference>
<dbReference type="InterPro" id="IPR032630">
    <property type="entry name" value="P_typ_ATPase_c"/>
</dbReference>
<dbReference type="SUPFAM" id="SSF81665">
    <property type="entry name" value="Calcium ATPase, transmembrane domain M"/>
    <property type="match status" value="1"/>
</dbReference>
<evidence type="ECO:0000256" key="16">
    <source>
        <dbReference type="PIRSR" id="PIRSR606539-3"/>
    </source>
</evidence>
<keyword evidence="9 18" id="KW-1278">Translocase</keyword>
<dbReference type="InterPro" id="IPR059000">
    <property type="entry name" value="ATPase_P-type_domA"/>
</dbReference>
<evidence type="ECO:0000256" key="15">
    <source>
        <dbReference type="PIRSR" id="PIRSR606539-2"/>
    </source>
</evidence>
<feature type="compositionally biased region" description="Low complexity" evidence="19">
    <location>
        <begin position="1360"/>
        <end position="1373"/>
    </location>
</feature>
<accession>A0A507DJV3</accession>
<dbReference type="InterPro" id="IPR036910">
    <property type="entry name" value="HMG_box_dom_sf"/>
</dbReference>
<feature type="binding site" evidence="15">
    <location>
        <position position="533"/>
    </location>
    <ligand>
        <name>ATP</name>
        <dbReference type="ChEBI" id="CHEBI:30616"/>
    </ligand>
</feature>
<feature type="binding site" evidence="15">
    <location>
        <position position="711"/>
    </location>
    <ligand>
        <name>ATP</name>
        <dbReference type="ChEBI" id="CHEBI:30616"/>
    </ligand>
</feature>
<evidence type="ECO:0000256" key="3">
    <source>
        <dbReference type="ARBA" id="ARBA00008109"/>
    </source>
</evidence>
<dbReference type="InterPro" id="IPR023214">
    <property type="entry name" value="HAD_sf"/>
</dbReference>
<sequence length="1736" mass="193601">MSRRSRLRHPLKTQPYDSDDSPELEAADTRGFLQELEDSGRVPRTSDRGIGGSLVRRAASIPLTTVSLPRNPSTSTSSSARPFSEPVSSGTGGISAFPPLSRPINSNISANQATYEQPPTSSVSSSPASHPFAPSQPSLVRSFSNMFRGNDQDDGSSRVIHLNDGIKNAQMKFLHNRVTTAKYNTFTFVPKFLYEQFSKSANLFFLFTAFIQQIGDISPTNKAGTALPLSIVVLASAVKELIEDGRRHKQDAETNARLCKVLSGNTFVDRPWRDIVVGDIVRIENGQFFPADLVLISSSEPEGLCYIETSNLDGETNLKIRQALQETATILTPEQVARIEGMIKSEQPNRSLYTYEGTLRLGHDELPLDPTQLLLRGAMLRNTRWVYAIVVFTGHETKLMKNATSTPTKTTKVERMVNIQILYLFVVLLAMSILCALGALIRTLNFTWEKEIMLTSSDNALGQFFLNILTFMILYNNLIPLSLIMTMEFVKYFLGILINTDLDMYYEANDTPATARTSSLVEELGQIDYVFSDKTAYADIVPEDKKPRVDENGIEVGYYDFKRLQENRKNGPPKVRTLLHEFLCLLSVCHTVIPETSEEEPGKIIYQASSPDEGALVKGAETLGYVFTTRKPKTVTIVVDGREQEWEILNICEFNSTRKRMSAVVRGPDGKVKLYVKGADTVILERLSTNNNPFVDRTTMYLEEYATEGLRTLCIAYRDIEENEYQQWAQAYAKATTTINNRSAELDKVAEMIEVNLILIGATAIEDRLQDGVPDTIHTLMTAGIKVWVLTGDRQETAINIGYSCKLITEEMSLIVCNETTHFETKDFLQKKLAAVRGGMQNSGNPNSFEEEENRSMLPFWPFKTKRGKLNKNDIPSDIEPLALIIDGKTLDFALERDIELVFLQLATLCKAVICCRVSPLQKALVVKLVRKNVDRAVTLAIGDGANDVGMIQAAHVGVGISGMEGLQAARSADFAIAQFRFLRKLLLVHGGWAYSRMSKLILYSFYKNITLYLTQLWFAFDNGFSGQTLFESWTLSAYNVLFALFQPIAIGIFDQYVSSRMLDRYPQMYQLGQREVFYNNRAFWAWIANSFFHSLFMYYMIRGIYGEGAVLNHGLVGGIWVFGETVYTAVLITITLRAALVTDMWVKFTYIAIFGSIALWFIAYPIYATVGPMIPISAELYGIVPKQFSSAFFWFTIALIPVAANMRDALWKYYKRTYRSESYHIVQEIQKYNIPDYRPRMEWFRKAVHKVRMIQRLKRSRGFAFSQNEGGQEHLIRVYDTTRRKPRAIPHGLGSPLRGLAPAWLAGVAGRPPDTSVEENPNTQHQHQRTLREMTQTAAENTTANGETTKDKKRGRPVGSKGKSAKSAASTKSAAATAPINVYWSSNEGKRALKYINAITENAKNLDNMLSGAVLANAPANGGNMMPQYGYYGMSPFAPMGFMDQMGMAMTAPIANDNVEPESPNGEKKGKGDTAANGKRKRKPKDPDAPKHPLSSYMLYAMANMGALKGHGQKIGTVLGEEWRKLTPEEKKPYDEQAFQLRQAYSKELEAYKARKAAREKAENEETYEEEEEEDEDEEEAAKEVIAMVKGEEEDDDDDDDDEGDEGENSGCTRSAKNTGVPVVMGVESDDEDEDDDDEDQVQDVVPPAKKPKTTSVAPKAAPPPVQKWSSMGPPAVKSTAATPSSMTPGKTPSKKSKLKSASIPVGTPPEVAPTKKADTVEGKKKKKKIVQAFT</sequence>
<evidence type="ECO:0000256" key="19">
    <source>
        <dbReference type="SAM" id="MobiDB-lite"/>
    </source>
</evidence>
<dbReference type="SUPFAM" id="SSF81660">
    <property type="entry name" value="Metal cation-transporting ATPase, ATP-binding domain N"/>
    <property type="match status" value="1"/>
</dbReference>
<keyword evidence="8 16" id="KW-0460">Magnesium</keyword>
<feature type="compositionally biased region" description="Acidic residues" evidence="19">
    <location>
        <begin position="17"/>
        <end position="26"/>
    </location>
</feature>
<feature type="compositionally biased region" description="Acidic residues" evidence="19">
    <location>
        <begin position="1566"/>
        <end position="1582"/>
    </location>
</feature>
<dbReference type="EMBL" id="QEAN01000048">
    <property type="protein sequence ID" value="TPX51924.1"/>
    <property type="molecule type" value="Genomic_DNA"/>
</dbReference>
<gene>
    <name evidence="21" type="ORF">SeMB42_g01756</name>
</gene>
<feature type="binding site" evidence="15">
    <location>
        <position position="948"/>
    </location>
    <ligand>
        <name>ATP</name>
        <dbReference type="ChEBI" id="CHEBI:30616"/>
    </ligand>
</feature>
<dbReference type="GO" id="GO:0000287">
    <property type="term" value="F:magnesium ion binding"/>
    <property type="evidence" value="ECO:0007669"/>
    <property type="project" value="UniProtKB-UniRule"/>
</dbReference>
<dbReference type="GO" id="GO:0140326">
    <property type="term" value="F:ATPase-coupled intramembrane lipid transporter activity"/>
    <property type="evidence" value="ECO:0007669"/>
    <property type="project" value="UniProtKB-EC"/>
</dbReference>
<evidence type="ECO:0000256" key="1">
    <source>
        <dbReference type="ARBA" id="ARBA00004141"/>
    </source>
</evidence>
<reference evidence="21 22" key="1">
    <citation type="journal article" date="2019" name="Sci. Rep.">
        <title>Comparative genomics of chytrid fungi reveal insights into the obligate biotrophic and pathogenic lifestyle of Synchytrium endobioticum.</title>
        <authorList>
            <person name="van de Vossenberg B.T.L.H."/>
            <person name="Warris S."/>
            <person name="Nguyen H.D.T."/>
            <person name="van Gent-Pelzer M.P.E."/>
            <person name="Joly D.L."/>
            <person name="van de Geest H.C."/>
            <person name="Bonants P.J.M."/>
            <person name="Smith D.S."/>
            <person name="Levesque C.A."/>
            <person name="van der Lee T.A.J."/>
        </authorList>
    </citation>
    <scope>NUCLEOTIDE SEQUENCE [LARGE SCALE GENOMIC DNA]</scope>
    <source>
        <strain evidence="21 22">MB42</strain>
    </source>
</reference>
<feature type="compositionally biased region" description="Acidic residues" evidence="19">
    <location>
        <begin position="1629"/>
        <end position="1643"/>
    </location>
</feature>
<feature type="binding site" evidence="15">
    <location>
        <position position="791"/>
    </location>
    <ligand>
        <name>ATP</name>
        <dbReference type="ChEBI" id="CHEBI:30616"/>
    </ligand>
</feature>
<dbReference type="Pfam" id="PF00122">
    <property type="entry name" value="E1-E2_ATPase"/>
    <property type="match status" value="1"/>
</dbReference>
<dbReference type="GO" id="GO:0005886">
    <property type="term" value="C:plasma membrane"/>
    <property type="evidence" value="ECO:0007669"/>
    <property type="project" value="TreeGrafter"/>
</dbReference>
<feature type="DNA-binding region" description="HMG box" evidence="17">
    <location>
        <begin position="1491"/>
        <end position="1554"/>
    </location>
</feature>
<dbReference type="FunFam" id="3.40.50.1000:FF:000014">
    <property type="entry name" value="Phospholipid-transporting ATPase"/>
    <property type="match status" value="1"/>
</dbReference>
<evidence type="ECO:0000313" key="21">
    <source>
        <dbReference type="EMBL" id="TPX51924.1"/>
    </source>
</evidence>
<feature type="binding site" evidence="15">
    <location>
        <position position="792"/>
    </location>
    <ligand>
        <name>ATP</name>
        <dbReference type="ChEBI" id="CHEBI:30616"/>
    </ligand>
</feature>
<dbReference type="GO" id="GO:0032456">
    <property type="term" value="P:endocytic recycling"/>
    <property type="evidence" value="ECO:0007669"/>
    <property type="project" value="TreeGrafter"/>
</dbReference>
<feature type="transmembrane region" description="Helical" evidence="18">
    <location>
        <begin position="421"/>
        <end position="444"/>
    </location>
</feature>
<dbReference type="EC" id="7.6.2.1" evidence="18"/>
<feature type="region of interest" description="Disordered" evidence="19">
    <location>
        <begin position="1310"/>
        <end position="1373"/>
    </location>
</feature>
<dbReference type="InterPro" id="IPR023298">
    <property type="entry name" value="ATPase_P-typ_TM_dom_sf"/>
</dbReference>
<evidence type="ECO:0000256" key="5">
    <source>
        <dbReference type="ARBA" id="ARBA00022723"/>
    </source>
</evidence>
<feature type="binding site" evidence="15">
    <location>
        <position position="793"/>
    </location>
    <ligand>
        <name>ATP</name>
        <dbReference type="ChEBI" id="CHEBI:30616"/>
    </ligand>
</feature>
<dbReference type="GO" id="GO:0005634">
    <property type="term" value="C:nucleus"/>
    <property type="evidence" value="ECO:0007669"/>
    <property type="project" value="UniProtKB-UniRule"/>
</dbReference>
<proteinExistence type="inferred from homology"/>
<feature type="binding site" evidence="15">
    <location>
        <position position="534"/>
    </location>
    <ligand>
        <name>ATP</name>
        <dbReference type="ChEBI" id="CHEBI:30616"/>
    </ligand>
</feature>
<feature type="binding site" evidence="15">
    <location>
        <position position="613"/>
    </location>
    <ligand>
        <name>ATP</name>
        <dbReference type="ChEBI" id="CHEBI:30616"/>
    </ligand>
</feature>
<dbReference type="PANTHER" id="PTHR24092">
    <property type="entry name" value="PROBABLE PHOSPHOLIPID-TRANSPORTING ATPASE"/>
    <property type="match status" value="1"/>
</dbReference>
<evidence type="ECO:0000256" key="2">
    <source>
        <dbReference type="ARBA" id="ARBA00004308"/>
    </source>
</evidence>
<dbReference type="GO" id="GO:0045332">
    <property type="term" value="P:phospholipid translocation"/>
    <property type="evidence" value="ECO:0007669"/>
    <property type="project" value="TreeGrafter"/>
</dbReference>
<dbReference type="SMART" id="SM00398">
    <property type="entry name" value="HMG"/>
    <property type="match status" value="1"/>
</dbReference>
<dbReference type="NCBIfam" id="TIGR01652">
    <property type="entry name" value="ATPase-Plipid"/>
    <property type="match status" value="2"/>
</dbReference>
<feature type="active site" description="4-aspartylphosphate intermediate" evidence="14">
    <location>
        <position position="533"/>
    </location>
</feature>
<feature type="transmembrane region" description="Helical" evidence="18">
    <location>
        <begin position="464"/>
        <end position="484"/>
    </location>
</feature>
<feature type="binding site" evidence="16">
    <location>
        <position position="533"/>
    </location>
    <ligand>
        <name>Mg(2+)</name>
        <dbReference type="ChEBI" id="CHEBI:18420"/>
    </ligand>
</feature>
<dbReference type="SUPFAM" id="SSF56784">
    <property type="entry name" value="HAD-like"/>
    <property type="match status" value="1"/>
</dbReference>
<dbReference type="FunFam" id="2.70.150.10:FF:000026">
    <property type="entry name" value="Phospholipid-transporting ATPase"/>
    <property type="match status" value="1"/>
</dbReference>
<feature type="region of interest" description="Disordered" evidence="19">
    <location>
        <begin position="1"/>
        <end position="135"/>
    </location>
</feature>
<dbReference type="GO" id="GO:0005802">
    <property type="term" value="C:trans-Golgi network"/>
    <property type="evidence" value="ECO:0007669"/>
    <property type="project" value="TreeGrafter"/>
</dbReference>
<dbReference type="InterPro" id="IPR036412">
    <property type="entry name" value="HAD-like_sf"/>
</dbReference>
<feature type="compositionally biased region" description="Low complexity" evidence="19">
    <location>
        <begin position="1644"/>
        <end position="1661"/>
    </location>
</feature>
<comment type="catalytic activity">
    <reaction evidence="13">
        <text>a 1,2-diacyl-sn-glycero-3-phosphoethanolamine(out) + ATP + H2O = a 1,2-diacyl-sn-glycero-3-phosphoethanolamine(in) + ADP + phosphate + H(+)</text>
        <dbReference type="Rhea" id="RHEA:66132"/>
        <dbReference type="ChEBI" id="CHEBI:15377"/>
        <dbReference type="ChEBI" id="CHEBI:15378"/>
        <dbReference type="ChEBI" id="CHEBI:30616"/>
        <dbReference type="ChEBI" id="CHEBI:43474"/>
        <dbReference type="ChEBI" id="CHEBI:64612"/>
        <dbReference type="ChEBI" id="CHEBI:456216"/>
    </reaction>
    <physiologicalReaction direction="left-to-right" evidence="13">
        <dbReference type="Rhea" id="RHEA:66133"/>
    </physiologicalReaction>
</comment>